<reference evidence="2 3" key="1">
    <citation type="submission" date="2018-03" db="EMBL/GenBank/DDBJ databases">
        <title>Comparative analysis of microorganisms from saline springs in Andes Mountain Range, Colombia.</title>
        <authorList>
            <person name="Rubin E."/>
        </authorList>
    </citation>
    <scope>NUCLEOTIDE SEQUENCE [LARGE SCALE GENOMIC DNA]</scope>
    <source>
        <strain evidence="2 3">CG 35</strain>
    </source>
</reference>
<feature type="transmembrane region" description="Helical" evidence="1">
    <location>
        <begin position="65"/>
        <end position="81"/>
    </location>
</feature>
<evidence type="ECO:0000313" key="3">
    <source>
        <dbReference type="Proteomes" id="UP000238217"/>
    </source>
</evidence>
<evidence type="ECO:0000313" key="2">
    <source>
        <dbReference type="EMBL" id="PRZ16094.1"/>
    </source>
</evidence>
<keyword evidence="1" id="KW-1133">Transmembrane helix</keyword>
<organism evidence="2 3">
    <name type="scientific">Nesterenkonia sandarakina</name>
    <dbReference type="NCBI Taxonomy" id="272918"/>
    <lineage>
        <taxon>Bacteria</taxon>
        <taxon>Bacillati</taxon>
        <taxon>Actinomycetota</taxon>
        <taxon>Actinomycetes</taxon>
        <taxon>Micrococcales</taxon>
        <taxon>Micrococcaceae</taxon>
        <taxon>Nesterenkonia</taxon>
    </lineage>
</organism>
<comment type="caution">
    <text evidence="2">The sequence shown here is derived from an EMBL/GenBank/DDBJ whole genome shotgun (WGS) entry which is preliminary data.</text>
</comment>
<accession>A0A2T0YLE0</accession>
<feature type="transmembrane region" description="Helical" evidence="1">
    <location>
        <begin position="124"/>
        <end position="145"/>
    </location>
</feature>
<keyword evidence="1" id="KW-0472">Membrane</keyword>
<sequence length="155" mass="16225">MEKHSVSPSPEDAAQALNTLTGDRERLASAIQVPRALLAAYGCLAAWWVSSAAGTAPGENYEPPTSGWLALVGVLVVTYLIRRETGLRVRTMGPRAGVAVAGIIAACLVLFSVSLGLVASGFTWAVVLTSLIAFATTTWLSGIACRSAWDTLRHG</sequence>
<dbReference type="OrthoDB" id="5123165at2"/>
<feature type="transmembrane region" description="Helical" evidence="1">
    <location>
        <begin position="93"/>
        <end position="118"/>
    </location>
</feature>
<dbReference type="AlphaFoldDB" id="A0A2T0YLE0"/>
<name>A0A2T0YLE0_9MICC</name>
<protein>
    <submittedName>
        <fullName evidence="2">Uncharacterized protein</fullName>
    </submittedName>
</protein>
<keyword evidence="3" id="KW-1185">Reference proteome</keyword>
<dbReference type="RefSeq" id="WP_106122720.1">
    <property type="nucleotide sequence ID" value="NZ_PVTY01000007.1"/>
</dbReference>
<feature type="transmembrane region" description="Helical" evidence="1">
    <location>
        <begin position="36"/>
        <end position="53"/>
    </location>
</feature>
<proteinExistence type="predicted"/>
<dbReference type="EMBL" id="PVTY01000007">
    <property type="protein sequence ID" value="PRZ16094.1"/>
    <property type="molecule type" value="Genomic_DNA"/>
</dbReference>
<evidence type="ECO:0000256" key="1">
    <source>
        <dbReference type="SAM" id="Phobius"/>
    </source>
</evidence>
<gene>
    <name evidence="2" type="ORF">BCL67_10718</name>
</gene>
<keyword evidence="1" id="KW-0812">Transmembrane</keyword>
<dbReference type="Proteomes" id="UP000238217">
    <property type="component" value="Unassembled WGS sequence"/>
</dbReference>